<sequence length="214" mass="24846">MDDVISIPVHFRFSFLEQPHRWLFDIRSLVQERQRLTESGKAFKNPYTSSPLSPETLESIQKHIHWLHSRRYILTADTVEHVSYEQKAVELCFLIDSHGYLTNIRWFLTMSLPSIHRFTETINDLWTESLGLTDEERLAIYPDWQTNSTYLIIPYQTMNLIKALDHLLTSLITFLKAGTLRESRGLAAVYIVTALTTVSSGARRAFPFLQEMAV</sequence>
<organism evidence="1">
    <name type="scientific">viral metagenome</name>
    <dbReference type="NCBI Taxonomy" id="1070528"/>
    <lineage>
        <taxon>unclassified sequences</taxon>
        <taxon>metagenomes</taxon>
        <taxon>organismal metagenomes</taxon>
    </lineage>
</organism>
<name>A0A6C0AQT4_9ZZZZ</name>
<accession>A0A6C0AQT4</accession>
<evidence type="ECO:0000313" key="1">
    <source>
        <dbReference type="EMBL" id="QHS81645.1"/>
    </source>
</evidence>
<proteinExistence type="predicted"/>
<dbReference type="EMBL" id="MN740759">
    <property type="protein sequence ID" value="QHS81645.1"/>
    <property type="molecule type" value="Genomic_DNA"/>
</dbReference>
<dbReference type="AlphaFoldDB" id="A0A6C0AQT4"/>
<reference evidence="1" key="1">
    <citation type="journal article" date="2020" name="Nature">
        <title>Giant virus diversity and host interactions through global metagenomics.</title>
        <authorList>
            <person name="Schulz F."/>
            <person name="Roux S."/>
            <person name="Paez-Espino D."/>
            <person name="Jungbluth S."/>
            <person name="Walsh D.A."/>
            <person name="Denef V.J."/>
            <person name="McMahon K.D."/>
            <person name="Konstantinidis K.T."/>
            <person name="Eloe-Fadrosh E.A."/>
            <person name="Kyrpides N.C."/>
            <person name="Woyke T."/>
        </authorList>
    </citation>
    <scope>NUCLEOTIDE SEQUENCE</scope>
    <source>
        <strain evidence="1">GVMAG-S-1101164-72</strain>
    </source>
</reference>
<protein>
    <submittedName>
        <fullName evidence="1">Uncharacterized protein</fullName>
    </submittedName>
</protein>